<evidence type="ECO:0000256" key="2">
    <source>
        <dbReference type="ARBA" id="ARBA00022692"/>
    </source>
</evidence>
<feature type="transmembrane region" description="Helical" evidence="6">
    <location>
        <begin position="250"/>
        <end position="268"/>
    </location>
</feature>
<dbReference type="InterPro" id="IPR017562">
    <property type="entry name" value="Cyt_c_biogenesis_CcsA"/>
</dbReference>
<evidence type="ECO:0000313" key="8">
    <source>
        <dbReference type="EMBL" id="MBA4864296.1"/>
    </source>
</evidence>
<reference evidence="8 9" key="1">
    <citation type="submission" date="2020-07" db="EMBL/GenBank/DDBJ databases">
        <title>Streptomyces isolated from Indian soil.</title>
        <authorList>
            <person name="Mandal S."/>
            <person name="Maiti P.K."/>
        </authorList>
    </citation>
    <scope>NUCLEOTIDE SEQUENCE [LARGE SCALE GENOMIC DNA]</scope>
    <source>
        <strain evidence="8 9">PSKA54</strain>
    </source>
</reference>
<dbReference type="GO" id="GO:0017004">
    <property type="term" value="P:cytochrome complex assembly"/>
    <property type="evidence" value="ECO:0007669"/>
    <property type="project" value="UniProtKB-KW"/>
</dbReference>
<feature type="transmembrane region" description="Helical" evidence="6">
    <location>
        <begin position="95"/>
        <end position="117"/>
    </location>
</feature>
<evidence type="ECO:0000256" key="3">
    <source>
        <dbReference type="ARBA" id="ARBA00022748"/>
    </source>
</evidence>
<evidence type="ECO:0000256" key="4">
    <source>
        <dbReference type="ARBA" id="ARBA00022989"/>
    </source>
</evidence>
<dbReference type="EMBL" id="JACEQY010000028">
    <property type="protein sequence ID" value="MBA4864296.1"/>
    <property type="molecule type" value="Genomic_DNA"/>
</dbReference>
<keyword evidence="3" id="KW-0201">Cytochrome c-type biogenesis</keyword>
<feature type="transmembrane region" description="Helical" evidence="6">
    <location>
        <begin position="310"/>
        <end position="331"/>
    </location>
</feature>
<evidence type="ECO:0000256" key="1">
    <source>
        <dbReference type="ARBA" id="ARBA00004141"/>
    </source>
</evidence>
<feature type="domain" description="Cytochrome c assembly protein" evidence="7">
    <location>
        <begin position="131"/>
        <end position="335"/>
    </location>
</feature>
<evidence type="ECO:0000313" key="9">
    <source>
        <dbReference type="Proteomes" id="UP000586976"/>
    </source>
</evidence>
<dbReference type="InterPro" id="IPR002541">
    <property type="entry name" value="Cyt_c_assembly"/>
</dbReference>
<dbReference type="NCBIfam" id="TIGR03144">
    <property type="entry name" value="cytochr_II_ccsB"/>
    <property type="match status" value="1"/>
</dbReference>
<sequence length="340" mass="36454">MTGSAGMAQVSYMLVFSALVVYVGALVGFCAEWAFGTRSRMGRRAASANAKQQRTPALAGAAAAGALASPRPPAPTYDGRVDEPVSPRTDISGRIGVALTLLGFLLHVAGTLTRGLAAERVPLGNMYEFASAGVLAVVGAFLFLLVRQQDRSLGMFVMLPVTLGLGATVTLLYTEVDQLVPALQSYWLGIHVSAAVLCTGVFTLGAIASGLYLVHARLEARTDREASLLSTAWRHLPDAAALDRMAHRTAAFVFPMWTFAILAGAIWAENAWGRYWGWDPKETWAFITWVVYAAYLHARSTAGWKGSRAAWVNLLGYGCFLFNFVGVNVFVTGLHSYAGI</sequence>
<organism evidence="8 9">
    <name type="scientific">Streptomyces himalayensis subsp. aureolus</name>
    <dbReference type="NCBI Taxonomy" id="2758039"/>
    <lineage>
        <taxon>Bacteria</taxon>
        <taxon>Bacillati</taxon>
        <taxon>Actinomycetota</taxon>
        <taxon>Actinomycetes</taxon>
        <taxon>Kitasatosporales</taxon>
        <taxon>Streptomycetaceae</taxon>
        <taxon>Streptomyces</taxon>
        <taxon>Streptomyces himalayensis</taxon>
    </lineage>
</organism>
<gene>
    <name evidence="8" type="primary">ccsB</name>
    <name evidence="8" type="ORF">H1V43_23655</name>
</gene>
<dbReference type="InterPro" id="IPR045062">
    <property type="entry name" value="Cyt_c_biogenesis_CcsA/CcmC"/>
</dbReference>
<comment type="subcellular location">
    <subcellularLocation>
        <location evidence="1">Membrane</location>
        <topology evidence="1">Multi-pass membrane protein</topology>
    </subcellularLocation>
</comment>
<feature type="transmembrane region" description="Helical" evidence="6">
    <location>
        <begin position="283"/>
        <end position="298"/>
    </location>
</feature>
<accession>A0A7W2D457</accession>
<dbReference type="PANTHER" id="PTHR30071:SF1">
    <property type="entry name" value="CYTOCHROME B_B6 PROTEIN-RELATED"/>
    <property type="match status" value="1"/>
</dbReference>
<keyword evidence="4 6" id="KW-1133">Transmembrane helix</keyword>
<comment type="caution">
    <text evidence="8">The sequence shown here is derived from an EMBL/GenBank/DDBJ whole genome shotgun (WGS) entry which is preliminary data.</text>
</comment>
<dbReference type="Pfam" id="PF01578">
    <property type="entry name" value="Cytochrom_C_asm"/>
    <property type="match status" value="1"/>
</dbReference>
<protein>
    <submittedName>
        <fullName evidence="8">C-type cytochrome biogenesis protein CcsB</fullName>
    </submittedName>
</protein>
<proteinExistence type="predicted"/>
<evidence type="ECO:0000256" key="5">
    <source>
        <dbReference type="ARBA" id="ARBA00023136"/>
    </source>
</evidence>
<dbReference type="GO" id="GO:0005886">
    <property type="term" value="C:plasma membrane"/>
    <property type="evidence" value="ECO:0007669"/>
    <property type="project" value="TreeGrafter"/>
</dbReference>
<evidence type="ECO:0000259" key="7">
    <source>
        <dbReference type="Pfam" id="PF01578"/>
    </source>
</evidence>
<dbReference type="RefSeq" id="WP_181865949.1">
    <property type="nucleotide sequence ID" value="NZ_JACEQY010000028.1"/>
</dbReference>
<evidence type="ECO:0000256" key="6">
    <source>
        <dbReference type="SAM" id="Phobius"/>
    </source>
</evidence>
<dbReference type="Proteomes" id="UP000586976">
    <property type="component" value="Unassembled WGS sequence"/>
</dbReference>
<keyword evidence="2 6" id="KW-0812">Transmembrane</keyword>
<keyword evidence="5 6" id="KW-0472">Membrane</keyword>
<feature type="transmembrane region" description="Helical" evidence="6">
    <location>
        <begin position="186"/>
        <end position="214"/>
    </location>
</feature>
<dbReference type="GO" id="GO:0020037">
    <property type="term" value="F:heme binding"/>
    <property type="evidence" value="ECO:0007669"/>
    <property type="project" value="InterPro"/>
</dbReference>
<dbReference type="PANTHER" id="PTHR30071">
    <property type="entry name" value="HEME EXPORTER PROTEIN C"/>
    <property type="match status" value="1"/>
</dbReference>
<keyword evidence="9" id="KW-1185">Reference proteome</keyword>
<name>A0A7W2D457_9ACTN</name>
<feature type="transmembrane region" description="Helical" evidence="6">
    <location>
        <begin position="153"/>
        <end position="174"/>
    </location>
</feature>
<feature type="transmembrane region" description="Helical" evidence="6">
    <location>
        <begin position="129"/>
        <end position="146"/>
    </location>
</feature>
<feature type="transmembrane region" description="Helical" evidence="6">
    <location>
        <begin position="12"/>
        <end position="35"/>
    </location>
</feature>
<dbReference type="AlphaFoldDB" id="A0A7W2D457"/>